<sequence length="213" mass="24183">MNDSRIPKKNPLGEEIQKKRLLDPKIETDIHKKVAPSEPVVYVKQFQEKEKKVTGEMLFHNYVSHGDSNVAHLVRGIRDAKQQNELLESRVNQLEDNFHEDLLDPKERIYIHNSSFEQAVETTLDTGSVFQKEGVRKSIEPLIDTHTPEEERLINEARTQTIEEIYSVVTLSGAVFATIATIISVIVNSVALIIIFALSAAFLFYAYYTGPES</sequence>
<reference evidence="2" key="1">
    <citation type="submission" date="2019-02" db="EMBL/GenBank/DDBJ databases">
        <title>Halonotius sp. a new haloarchaeum isolated from saline soil.</title>
        <authorList>
            <person name="Duran-Viseras A."/>
            <person name="Sanchez-Porro C."/>
            <person name="Ventosa A."/>
        </authorList>
    </citation>
    <scope>NUCLEOTIDE SEQUENCE</scope>
    <source>
        <strain evidence="2">F15B</strain>
    </source>
</reference>
<feature type="transmembrane region" description="Helical" evidence="1">
    <location>
        <begin position="189"/>
        <end position="208"/>
    </location>
</feature>
<keyword evidence="3" id="KW-1185">Reference proteome</keyword>
<name>A0A8J8PBJ8_9EURY</name>
<keyword evidence="1" id="KW-1133">Transmembrane helix</keyword>
<keyword evidence="1" id="KW-0812">Transmembrane</keyword>
<dbReference type="EMBL" id="RKLU01000003">
    <property type="protein sequence ID" value="TQQ81063.1"/>
    <property type="molecule type" value="Genomic_DNA"/>
</dbReference>
<dbReference type="AlphaFoldDB" id="A0A8J8PBJ8"/>
<protein>
    <submittedName>
        <fullName evidence="2">Uncharacterized protein</fullName>
    </submittedName>
</protein>
<evidence type="ECO:0000313" key="2">
    <source>
        <dbReference type="EMBL" id="TQQ81063.1"/>
    </source>
</evidence>
<dbReference type="Proteomes" id="UP000705823">
    <property type="component" value="Unassembled WGS sequence"/>
</dbReference>
<accession>A0A8J8PBJ8</accession>
<feature type="transmembrane region" description="Helical" evidence="1">
    <location>
        <begin position="165"/>
        <end position="183"/>
    </location>
</feature>
<dbReference type="RefSeq" id="WP_221886723.1">
    <property type="nucleotide sequence ID" value="NZ_RKLU01000003.1"/>
</dbReference>
<evidence type="ECO:0000313" key="3">
    <source>
        <dbReference type="Proteomes" id="UP000705823"/>
    </source>
</evidence>
<organism evidence="2 3">
    <name type="scientific">Halonotius terrestris</name>
    <dbReference type="NCBI Taxonomy" id="2487750"/>
    <lineage>
        <taxon>Archaea</taxon>
        <taxon>Methanobacteriati</taxon>
        <taxon>Methanobacteriota</taxon>
        <taxon>Stenosarchaea group</taxon>
        <taxon>Halobacteria</taxon>
        <taxon>Halobacteriales</taxon>
        <taxon>Haloferacaceae</taxon>
        <taxon>Halonotius</taxon>
    </lineage>
</organism>
<keyword evidence="1" id="KW-0472">Membrane</keyword>
<proteinExistence type="predicted"/>
<comment type="caution">
    <text evidence="2">The sequence shown here is derived from an EMBL/GenBank/DDBJ whole genome shotgun (WGS) entry which is preliminary data.</text>
</comment>
<evidence type="ECO:0000256" key="1">
    <source>
        <dbReference type="SAM" id="Phobius"/>
    </source>
</evidence>
<gene>
    <name evidence="2" type="ORF">EGH24_07915</name>
</gene>